<gene>
    <name evidence="1" type="ORF">PPROV_001020200</name>
</gene>
<protein>
    <submittedName>
        <fullName evidence="1">Uncharacterized protein</fullName>
    </submittedName>
</protein>
<reference evidence="1" key="1">
    <citation type="submission" date="2020-10" db="EMBL/GenBank/DDBJ databases">
        <title>Unveiling of a novel bifunctional photoreceptor, Dualchrome1, isolated from a cosmopolitan green alga.</title>
        <authorList>
            <person name="Suzuki S."/>
            <person name="Kawachi M."/>
        </authorList>
    </citation>
    <scope>NUCLEOTIDE SEQUENCE</scope>
    <source>
        <strain evidence="1">NIES 2893</strain>
    </source>
</reference>
<name>A0A830HW79_9CHLO</name>
<comment type="caution">
    <text evidence="1">The sequence shown here is derived from an EMBL/GenBank/DDBJ whole genome shotgun (WGS) entry which is preliminary data.</text>
</comment>
<evidence type="ECO:0000313" key="1">
    <source>
        <dbReference type="EMBL" id="GHP11474.1"/>
    </source>
</evidence>
<dbReference type="EMBL" id="BNJQ01000034">
    <property type="protein sequence ID" value="GHP11474.1"/>
    <property type="molecule type" value="Genomic_DNA"/>
</dbReference>
<evidence type="ECO:0000313" key="2">
    <source>
        <dbReference type="Proteomes" id="UP000660262"/>
    </source>
</evidence>
<organism evidence="1 2">
    <name type="scientific">Pycnococcus provasolii</name>
    <dbReference type="NCBI Taxonomy" id="41880"/>
    <lineage>
        <taxon>Eukaryota</taxon>
        <taxon>Viridiplantae</taxon>
        <taxon>Chlorophyta</taxon>
        <taxon>Pseudoscourfieldiophyceae</taxon>
        <taxon>Pseudoscourfieldiales</taxon>
        <taxon>Pycnococcaceae</taxon>
        <taxon>Pycnococcus</taxon>
    </lineage>
</organism>
<sequence>MAVQMGVPRPPVPAPEVQPLVASPLQNAADKTARLRPQLRQLLERRAEATAALENGDELTESTRQGLYGLLSLLDEELPQKLAELKAVCVAIQKVPTRGNREAKLKANVSASALECLRISTVSYRGLGRGSVVAASTEAAAAVEASNTLRQKMRHMHEALETMTALYGAVWRAAKCVHEHPALSSARASLALPAQQAKQGCARAVESLLRESAMLSADGDTSTPRGDADVRRELAQMDRDAAATWTPNATASAHTCIASYRAVAARLRQAVELARTMRDGNDGGNGTGGLQSVLKAATATQQFVVGLSNACDQLSQKR</sequence>
<accession>A0A830HW79</accession>
<dbReference type="Proteomes" id="UP000660262">
    <property type="component" value="Unassembled WGS sequence"/>
</dbReference>
<proteinExistence type="predicted"/>
<dbReference type="AlphaFoldDB" id="A0A830HW79"/>
<keyword evidence="2" id="KW-1185">Reference proteome</keyword>